<dbReference type="SUPFAM" id="SSF54909">
    <property type="entry name" value="Dimeric alpha+beta barrel"/>
    <property type="match status" value="1"/>
</dbReference>
<keyword evidence="7" id="KW-0408">Iron</keyword>
<dbReference type="PANTHER" id="PTHR30521">
    <property type="entry name" value="DEFERROCHELATASE/PEROXIDASE"/>
    <property type="match status" value="1"/>
</dbReference>
<feature type="domain" description="Dyp-type peroxidase C-terminal" evidence="9">
    <location>
        <begin position="287"/>
        <end position="468"/>
    </location>
</feature>
<comment type="similarity">
    <text evidence="8">Belongs to the DyP-type peroxidase family.</text>
</comment>
<evidence type="ECO:0000256" key="4">
    <source>
        <dbReference type="ARBA" id="ARBA00022723"/>
    </source>
</evidence>
<evidence type="ECO:0000313" key="10">
    <source>
        <dbReference type="EMBL" id="MBB4964278.1"/>
    </source>
</evidence>
<evidence type="ECO:0000256" key="3">
    <source>
        <dbReference type="ARBA" id="ARBA00022617"/>
    </source>
</evidence>
<keyword evidence="3" id="KW-0349">Heme</keyword>
<dbReference type="RefSeq" id="WP_184667184.1">
    <property type="nucleotide sequence ID" value="NZ_BAABAI010000027.1"/>
</dbReference>
<keyword evidence="5" id="KW-0732">Signal</keyword>
<dbReference type="Proteomes" id="UP000542674">
    <property type="component" value="Unassembled WGS sequence"/>
</dbReference>
<dbReference type="GO" id="GO:0004601">
    <property type="term" value="F:peroxidase activity"/>
    <property type="evidence" value="ECO:0007669"/>
    <property type="project" value="UniProtKB-KW"/>
</dbReference>
<sequence length="537" mass="58140">MTMPGPRRAEQVRPDTEPMLDADEIQGNVVPGFLKPHLAVLAFTIADPAAARRWCRLVADHVTTLRHAMGSRERVRSLIASRTAAKLNALEAGGSFRATGEVGALLVEGGVDDTWTSVAFSHEAMGKLTDDPGVDEFADRGFVLGMTARSGALGDPAGSTDGWVVRDPDVLLVVAADREENLRRHAEDMVALAESHAVRLVYREEGHKLDEVGREHFGFQDGVSQPGVRGRYAPDRFVTPRHVVDDADQRPEAWLYGRPGQHLVWPGEFVFGYPGQGSDPILAGSTASRGPAWSRNGSYLVFRRLRQDVAGFHEFLDHAVTQAGPGVTRDKLAADVVGRWPSGAPVARTPTRDVPELGVDALRNDHFGFGSDSRTLRLTDGSTTNGLYPEAGADPVGLVCPQFAHIRKVNSRTAPNDAGGLTASFTRRILRRGLPYGKPTDEDRGLLFLSVQASIVDQFEFLNTRWMGDRTNPRAPGGHDLFIGQNGQPGEDRVRSATLLRPDGAHPVTAPRDYVTATGGGYFFVPSLSALRDVLGS</sequence>
<dbReference type="AlphaFoldDB" id="A0A7W7WV87"/>
<dbReference type="GO" id="GO:0020037">
    <property type="term" value="F:heme binding"/>
    <property type="evidence" value="ECO:0007669"/>
    <property type="project" value="InterPro"/>
</dbReference>
<evidence type="ECO:0000256" key="8">
    <source>
        <dbReference type="ARBA" id="ARBA00025737"/>
    </source>
</evidence>
<dbReference type="GO" id="GO:0046872">
    <property type="term" value="F:metal ion binding"/>
    <property type="evidence" value="ECO:0007669"/>
    <property type="project" value="UniProtKB-KW"/>
</dbReference>
<name>A0A7W7WV87_9PSEU</name>
<keyword evidence="2 10" id="KW-0575">Peroxidase</keyword>
<reference evidence="10 11" key="1">
    <citation type="submission" date="2020-08" db="EMBL/GenBank/DDBJ databases">
        <title>Sequencing the genomes of 1000 actinobacteria strains.</title>
        <authorList>
            <person name="Klenk H.-P."/>
        </authorList>
    </citation>
    <scope>NUCLEOTIDE SEQUENCE [LARGE SCALE GENOMIC DNA]</scope>
    <source>
        <strain evidence="10 11">DSM 45084</strain>
    </source>
</reference>
<dbReference type="PROSITE" id="PS51404">
    <property type="entry name" value="DYP_PEROXIDASE"/>
    <property type="match status" value="1"/>
</dbReference>
<gene>
    <name evidence="10" type="ORF">F4559_001637</name>
</gene>
<comment type="cofactor">
    <cofactor evidence="1">
        <name>heme b</name>
        <dbReference type="ChEBI" id="CHEBI:60344"/>
    </cofactor>
</comment>
<dbReference type="PANTHER" id="PTHR30521:SF4">
    <property type="entry name" value="DEFERROCHELATASE"/>
    <property type="match status" value="1"/>
</dbReference>
<dbReference type="NCBIfam" id="TIGR01413">
    <property type="entry name" value="Dyp_perox_fam"/>
    <property type="match status" value="1"/>
</dbReference>
<protein>
    <submittedName>
        <fullName evidence="10">Dyp-type peroxidase family</fullName>
    </submittedName>
</protein>
<dbReference type="InterPro" id="IPR006314">
    <property type="entry name" value="Dyp_peroxidase"/>
</dbReference>
<evidence type="ECO:0000256" key="5">
    <source>
        <dbReference type="ARBA" id="ARBA00022729"/>
    </source>
</evidence>
<evidence type="ECO:0000313" key="11">
    <source>
        <dbReference type="Proteomes" id="UP000542674"/>
    </source>
</evidence>
<dbReference type="EMBL" id="JACHJS010000001">
    <property type="protein sequence ID" value="MBB4964278.1"/>
    <property type="molecule type" value="Genomic_DNA"/>
</dbReference>
<keyword evidence="4" id="KW-0479">Metal-binding</keyword>
<evidence type="ECO:0000256" key="2">
    <source>
        <dbReference type="ARBA" id="ARBA00022559"/>
    </source>
</evidence>
<dbReference type="InterPro" id="IPR048328">
    <property type="entry name" value="Dyp_perox_C"/>
</dbReference>
<comment type="caution">
    <text evidence="10">The sequence shown here is derived from an EMBL/GenBank/DDBJ whole genome shotgun (WGS) entry which is preliminary data.</text>
</comment>
<dbReference type="InterPro" id="IPR011008">
    <property type="entry name" value="Dimeric_a/b-barrel"/>
</dbReference>
<proteinExistence type="inferred from homology"/>
<dbReference type="Pfam" id="PF20628">
    <property type="entry name" value="Dyp_perox_C"/>
    <property type="match status" value="1"/>
</dbReference>
<evidence type="ECO:0000256" key="6">
    <source>
        <dbReference type="ARBA" id="ARBA00023002"/>
    </source>
</evidence>
<evidence type="ECO:0000259" key="9">
    <source>
        <dbReference type="Pfam" id="PF20628"/>
    </source>
</evidence>
<keyword evidence="6" id="KW-0560">Oxidoreductase</keyword>
<evidence type="ECO:0000256" key="1">
    <source>
        <dbReference type="ARBA" id="ARBA00001970"/>
    </source>
</evidence>
<organism evidence="10 11">
    <name type="scientific">Saccharothrix violaceirubra</name>
    <dbReference type="NCBI Taxonomy" id="413306"/>
    <lineage>
        <taxon>Bacteria</taxon>
        <taxon>Bacillati</taxon>
        <taxon>Actinomycetota</taxon>
        <taxon>Actinomycetes</taxon>
        <taxon>Pseudonocardiales</taxon>
        <taxon>Pseudonocardiaceae</taxon>
        <taxon>Saccharothrix</taxon>
    </lineage>
</organism>
<dbReference type="GO" id="GO:0005829">
    <property type="term" value="C:cytosol"/>
    <property type="evidence" value="ECO:0007669"/>
    <property type="project" value="TreeGrafter"/>
</dbReference>
<keyword evidence="11" id="KW-1185">Reference proteome</keyword>
<evidence type="ECO:0000256" key="7">
    <source>
        <dbReference type="ARBA" id="ARBA00023004"/>
    </source>
</evidence>
<accession>A0A7W7WV87</accession>